<keyword evidence="3" id="KW-1185">Reference proteome</keyword>
<dbReference type="Proteomes" id="UP000734854">
    <property type="component" value="Unassembled WGS sequence"/>
</dbReference>
<organism evidence="2 3">
    <name type="scientific">Zingiber officinale</name>
    <name type="common">Ginger</name>
    <name type="synonym">Amomum zingiber</name>
    <dbReference type="NCBI Taxonomy" id="94328"/>
    <lineage>
        <taxon>Eukaryota</taxon>
        <taxon>Viridiplantae</taxon>
        <taxon>Streptophyta</taxon>
        <taxon>Embryophyta</taxon>
        <taxon>Tracheophyta</taxon>
        <taxon>Spermatophyta</taxon>
        <taxon>Magnoliopsida</taxon>
        <taxon>Liliopsida</taxon>
        <taxon>Zingiberales</taxon>
        <taxon>Zingiberaceae</taxon>
        <taxon>Zingiber</taxon>
    </lineage>
</organism>
<dbReference type="EMBL" id="JACMSC010000007">
    <property type="protein sequence ID" value="KAG6514512.1"/>
    <property type="molecule type" value="Genomic_DNA"/>
</dbReference>
<reference evidence="2 3" key="1">
    <citation type="submission" date="2020-08" db="EMBL/GenBank/DDBJ databases">
        <title>Plant Genome Project.</title>
        <authorList>
            <person name="Zhang R.-G."/>
        </authorList>
    </citation>
    <scope>NUCLEOTIDE SEQUENCE [LARGE SCALE GENOMIC DNA]</scope>
    <source>
        <tissue evidence="2">Rhizome</tissue>
    </source>
</reference>
<protein>
    <submittedName>
        <fullName evidence="2">Uncharacterized protein</fullName>
    </submittedName>
</protein>
<dbReference type="PANTHER" id="PTHR36373">
    <property type="entry name" value="EXPRESSED PROTEIN"/>
    <property type="match status" value="1"/>
</dbReference>
<comment type="caution">
    <text evidence="2">The sequence shown here is derived from an EMBL/GenBank/DDBJ whole genome shotgun (WGS) entry which is preliminary data.</text>
</comment>
<evidence type="ECO:0000313" key="2">
    <source>
        <dbReference type="EMBL" id="KAG6514512.1"/>
    </source>
</evidence>
<feature type="compositionally biased region" description="Basic and acidic residues" evidence="1">
    <location>
        <begin position="97"/>
        <end position="112"/>
    </location>
</feature>
<dbReference type="PANTHER" id="PTHR36373:SF1">
    <property type="entry name" value="EXPRESSED PROTEIN"/>
    <property type="match status" value="1"/>
</dbReference>
<accession>A0A8J5GWZ9</accession>
<feature type="region of interest" description="Disordered" evidence="1">
    <location>
        <begin position="45"/>
        <end position="115"/>
    </location>
</feature>
<name>A0A8J5GWZ9_ZINOF</name>
<gene>
    <name evidence="2" type="ORF">ZIOFF_024875</name>
</gene>
<proteinExistence type="predicted"/>
<evidence type="ECO:0000256" key="1">
    <source>
        <dbReference type="SAM" id="MobiDB-lite"/>
    </source>
</evidence>
<dbReference type="AlphaFoldDB" id="A0A8J5GWZ9"/>
<sequence length="261" mass="29011">MGNGGESNSSGFREVTNRSLRHAADCYAEQDKNKLKRRGGLVAAPLLPTSPLKPKASKAFKEDLENQDLNQSMPTRLPRPTKTQNTAKEMIKLSTGKKVEEEREKSKPEKLPPHLKSTMSARNLFSKKDLLSKISEFYHELKRMVVRSKTPVREEAKKEVNNVAESPQQDSKLLIPNKLKIVIEKSTFPKDVKANPPTPQCFPSPRGVKNAKAIANGRSPLNSKPERAVLQEGCSNVSVVGDSGGTTTDLFWFLKPCSYLE</sequence>
<evidence type="ECO:0000313" key="3">
    <source>
        <dbReference type="Proteomes" id="UP000734854"/>
    </source>
</evidence>